<evidence type="ECO:0000256" key="1">
    <source>
        <dbReference type="ARBA" id="ARBA00023002"/>
    </source>
</evidence>
<evidence type="ECO:0000259" key="2">
    <source>
        <dbReference type="Pfam" id="PF00248"/>
    </source>
</evidence>
<dbReference type="GeneID" id="54363311"/>
<dbReference type="RefSeq" id="XP_033457319.1">
    <property type="nucleotide sequence ID" value="XM_033605511.1"/>
</dbReference>
<accession>A0A6J3LX92</accession>
<dbReference type="InterPro" id="IPR036812">
    <property type="entry name" value="NAD(P)_OxRdtase_dom_sf"/>
</dbReference>
<feature type="domain" description="NADP-dependent oxidoreductase" evidence="2">
    <location>
        <begin position="39"/>
        <end position="335"/>
    </location>
</feature>
<protein>
    <submittedName>
        <fullName evidence="4">Aldo/keto reductase</fullName>
    </submittedName>
</protein>
<dbReference type="GO" id="GO:0005737">
    <property type="term" value="C:cytoplasm"/>
    <property type="evidence" value="ECO:0007669"/>
    <property type="project" value="TreeGrafter"/>
</dbReference>
<dbReference type="Gene3D" id="3.20.20.100">
    <property type="entry name" value="NADP-dependent oxidoreductase domain"/>
    <property type="match status" value="1"/>
</dbReference>
<dbReference type="InterPro" id="IPR023210">
    <property type="entry name" value="NADP_OxRdtase_dom"/>
</dbReference>
<dbReference type="Pfam" id="PF00248">
    <property type="entry name" value="Aldo_ket_red"/>
    <property type="match status" value="1"/>
</dbReference>
<reference evidence="4" key="2">
    <citation type="submission" date="2020-04" db="EMBL/GenBank/DDBJ databases">
        <authorList>
            <consortium name="NCBI Genome Project"/>
        </authorList>
    </citation>
    <scope>NUCLEOTIDE SEQUENCE</scope>
    <source>
        <strain evidence="4">CBS 342.82</strain>
    </source>
</reference>
<dbReference type="InterPro" id="IPR050791">
    <property type="entry name" value="Aldo-Keto_reductase"/>
</dbReference>
<dbReference type="AlphaFoldDB" id="A0A6J3LX92"/>
<name>A0A6J3LX92_9PEZI</name>
<dbReference type="GO" id="GO:0016491">
    <property type="term" value="F:oxidoreductase activity"/>
    <property type="evidence" value="ECO:0007669"/>
    <property type="project" value="UniProtKB-KW"/>
</dbReference>
<dbReference type="PANTHER" id="PTHR43625:SF40">
    <property type="entry name" value="ALDO-KETO REDUCTASE YAKC [NADP(+)]"/>
    <property type="match status" value="1"/>
</dbReference>
<dbReference type="Proteomes" id="UP000504637">
    <property type="component" value="Unplaced"/>
</dbReference>
<evidence type="ECO:0000313" key="4">
    <source>
        <dbReference type="RefSeq" id="XP_033457319.1"/>
    </source>
</evidence>
<proteinExistence type="predicted"/>
<reference evidence="4" key="3">
    <citation type="submission" date="2025-08" db="UniProtKB">
        <authorList>
            <consortium name="RefSeq"/>
        </authorList>
    </citation>
    <scope>IDENTIFICATION</scope>
    <source>
        <strain evidence="4">CBS 342.82</strain>
    </source>
</reference>
<evidence type="ECO:0000313" key="3">
    <source>
        <dbReference type="Proteomes" id="UP000504637"/>
    </source>
</evidence>
<keyword evidence="3" id="KW-1185">Reference proteome</keyword>
<dbReference type="SUPFAM" id="SSF51430">
    <property type="entry name" value="NAD(P)-linked oxidoreductase"/>
    <property type="match status" value="1"/>
</dbReference>
<sequence>MSAAVAAVSNTLGAATGGAIGNKLPTRKLGRNGPHVTALGWGLMGLSAFYGQPKPDAERFAILDAAYARGELFWDSADMYGDNEDLLGKWFESNPEKREKIFLATKFANRVDDQGNRSVDSTPEYARAACEKSLARLKVKQIDLYYAHRLDGVTPVEKTVTELKKLQDEGKIRYIGLSECSSESLRRASKVVHIDAVQIEYSPFSLDIENPQIDLLKTARELGTAIVAYSPIGRGILGGKLRSRADFGEGDFRAYAPRFSEENFPKNLKLVDQITELAAKKNATPSQLTLAWLLAQGDDIFPIPGTTNIQRLEENLAALKIKLSAEEDAEIRKASEAAEPAGARYPEAFAKHCFVDTPPL</sequence>
<reference evidence="4" key="1">
    <citation type="submission" date="2020-01" db="EMBL/GenBank/DDBJ databases">
        <authorList>
            <consortium name="DOE Joint Genome Institute"/>
            <person name="Haridas S."/>
            <person name="Albert R."/>
            <person name="Binder M."/>
            <person name="Bloem J."/>
            <person name="Labutti K."/>
            <person name="Salamov A."/>
            <person name="Andreopoulos B."/>
            <person name="Baker S.E."/>
            <person name="Barry K."/>
            <person name="Bills G."/>
            <person name="Bluhm B.H."/>
            <person name="Cannon C."/>
            <person name="Castanera R."/>
            <person name="Culley D.E."/>
            <person name="Daum C."/>
            <person name="Ezra D."/>
            <person name="Gonzalez J.B."/>
            <person name="Henrissat B."/>
            <person name="Kuo A."/>
            <person name="Liang C."/>
            <person name="Lipzen A."/>
            <person name="Lutzoni F."/>
            <person name="Magnuson J."/>
            <person name="Mondo S."/>
            <person name="Nolan M."/>
            <person name="Ohm R."/>
            <person name="Pangilinan J."/>
            <person name="Park H.-J."/>
            <person name="Ramirez L."/>
            <person name="Alfaro M."/>
            <person name="Sun H."/>
            <person name="Tritt A."/>
            <person name="Yoshinaga Y."/>
            <person name="Zwiers L.-H."/>
            <person name="Turgeon B.G."/>
            <person name="Goodwin S.B."/>
            <person name="Spatafora J.W."/>
            <person name="Crous P.W."/>
            <person name="Grigoriev I.V."/>
        </authorList>
    </citation>
    <scope>NUCLEOTIDE SEQUENCE</scope>
    <source>
        <strain evidence="4">CBS 342.82</strain>
    </source>
</reference>
<gene>
    <name evidence="4" type="ORF">K489DRAFT_383075</name>
</gene>
<organism evidence="4">
    <name type="scientific">Dissoconium aciculare CBS 342.82</name>
    <dbReference type="NCBI Taxonomy" id="1314786"/>
    <lineage>
        <taxon>Eukaryota</taxon>
        <taxon>Fungi</taxon>
        <taxon>Dikarya</taxon>
        <taxon>Ascomycota</taxon>
        <taxon>Pezizomycotina</taxon>
        <taxon>Dothideomycetes</taxon>
        <taxon>Dothideomycetidae</taxon>
        <taxon>Mycosphaerellales</taxon>
        <taxon>Dissoconiaceae</taxon>
        <taxon>Dissoconium</taxon>
    </lineage>
</organism>
<dbReference type="OrthoDB" id="37537at2759"/>
<keyword evidence="1" id="KW-0560">Oxidoreductase</keyword>
<dbReference type="PANTHER" id="PTHR43625">
    <property type="entry name" value="AFLATOXIN B1 ALDEHYDE REDUCTASE"/>
    <property type="match status" value="1"/>
</dbReference>